<dbReference type="RefSeq" id="XP_001554888.1">
    <property type="nucleotide sequence ID" value="XM_001554838.2"/>
</dbReference>
<evidence type="ECO:0000313" key="9">
    <source>
        <dbReference type="EMBL" id="ATZ48676.1"/>
    </source>
</evidence>
<comment type="catalytic activity">
    <reaction evidence="1">
        <text>a monocarboxylic acid amide + H2O = a monocarboxylate + NH4(+)</text>
        <dbReference type="Rhea" id="RHEA:12020"/>
        <dbReference type="ChEBI" id="CHEBI:15377"/>
        <dbReference type="ChEBI" id="CHEBI:28938"/>
        <dbReference type="ChEBI" id="CHEBI:35757"/>
        <dbReference type="ChEBI" id="CHEBI:83628"/>
        <dbReference type="EC" id="3.5.1.4"/>
    </reaction>
</comment>
<evidence type="ECO:0000256" key="3">
    <source>
        <dbReference type="ARBA" id="ARBA00012922"/>
    </source>
</evidence>
<feature type="domain" description="Amidase" evidence="8">
    <location>
        <begin position="114"/>
        <end position="573"/>
    </location>
</feature>
<proteinExistence type="inferred from homology"/>
<feature type="region of interest" description="Disordered" evidence="7">
    <location>
        <begin position="1"/>
        <end position="21"/>
    </location>
</feature>
<dbReference type="Gene3D" id="3.90.1300.10">
    <property type="entry name" value="Amidase signature (AS) domain"/>
    <property type="match status" value="1"/>
</dbReference>
<keyword evidence="10" id="KW-1185">Reference proteome</keyword>
<evidence type="ECO:0000256" key="4">
    <source>
        <dbReference type="ARBA" id="ARBA00022801"/>
    </source>
</evidence>
<reference evidence="9 10" key="3">
    <citation type="journal article" date="2017" name="Mol. Plant Pathol.">
        <title>A gapless genome sequence of the fungus Botrytis cinerea.</title>
        <authorList>
            <person name="Van Kan J.A."/>
            <person name="Stassen J.H."/>
            <person name="Mosbach A."/>
            <person name="Van Der Lee T.A."/>
            <person name="Faino L."/>
            <person name="Farmer A.D."/>
            <person name="Papasotiriou D.G."/>
            <person name="Zhou S."/>
            <person name="Seidl M.F."/>
            <person name="Cottam E."/>
            <person name="Edel D."/>
            <person name="Hahn M."/>
            <person name="Schwartz D.C."/>
            <person name="Dietrich R.A."/>
            <person name="Widdison S."/>
            <person name="Scalliet G."/>
        </authorList>
    </citation>
    <scope>NUCLEOTIDE SEQUENCE [LARGE SCALE GENOMIC DNA]</scope>
    <source>
        <strain evidence="9 10">B05.10</strain>
    </source>
</reference>
<evidence type="ECO:0000256" key="1">
    <source>
        <dbReference type="ARBA" id="ARBA00001311"/>
    </source>
</evidence>
<feature type="active site" description="Acyl-ester intermediate" evidence="5">
    <location>
        <position position="272"/>
    </location>
</feature>
<dbReference type="InterPro" id="IPR036928">
    <property type="entry name" value="AS_sf"/>
</dbReference>
<dbReference type="InterPro" id="IPR020556">
    <property type="entry name" value="Amidase_CS"/>
</dbReference>
<reference evidence="9 10" key="1">
    <citation type="journal article" date="2011" name="PLoS Genet.">
        <title>Genomic analysis of the necrotrophic fungal pathogens Sclerotinia sclerotiorum and Botrytis cinerea.</title>
        <authorList>
            <person name="Amselem J."/>
            <person name="Cuomo C.A."/>
            <person name="van Kan J.A."/>
            <person name="Viaud M."/>
            <person name="Benito E.P."/>
            <person name="Couloux A."/>
            <person name="Coutinho P.M."/>
            <person name="de Vries R.P."/>
            <person name="Dyer P.S."/>
            <person name="Fillinger S."/>
            <person name="Fournier E."/>
            <person name="Gout L."/>
            <person name="Hahn M."/>
            <person name="Kohn L."/>
            <person name="Lapalu N."/>
            <person name="Plummer K.M."/>
            <person name="Pradier J.M."/>
            <person name="Quevillon E."/>
            <person name="Sharon A."/>
            <person name="Simon A."/>
            <person name="ten Have A."/>
            <person name="Tudzynski B."/>
            <person name="Tudzynski P."/>
            <person name="Wincker P."/>
            <person name="Andrew M."/>
            <person name="Anthouard V."/>
            <person name="Beever R.E."/>
            <person name="Beffa R."/>
            <person name="Benoit I."/>
            <person name="Bouzid O."/>
            <person name="Brault B."/>
            <person name="Chen Z."/>
            <person name="Choquer M."/>
            <person name="Collemare J."/>
            <person name="Cotton P."/>
            <person name="Danchin E.G."/>
            <person name="Da Silva C."/>
            <person name="Gautier A."/>
            <person name="Giraud C."/>
            <person name="Giraud T."/>
            <person name="Gonzalez C."/>
            <person name="Grossetete S."/>
            <person name="Guldener U."/>
            <person name="Henrissat B."/>
            <person name="Howlett B.J."/>
            <person name="Kodira C."/>
            <person name="Kretschmer M."/>
            <person name="Lappartient A."/>
            <person name="Leroch M."/>
            <person name="Levis C."/>
            <person name="Mauceli E."/>
            <person name="Neuveglise C."/>
            <person name="Oeser B."/>
            <person name="Pearson M."/>
            <person name="Poulain J."/>
            <person name="Poussereau N."/>
            <person name="Quesneville H."/>
            <person name="Rascle C."/>
            <person name="Schumacher J."/>
            <person name="Segurens B."/>
            <person name="Sexton A."/>
            <person name="Silva E."/>
            <person name="Sirven C."/>
            <person name="Soanes D.M."/>
            <person name="Talbot N.J."/>
            <person name="Templeton M."/>
            <person name="Yandava C."/>
            <person name="Yarden O."/>
            <person name="Zeng Q."/>
            <person name="Rollins J.A."/>
            <person name="Lebrun M.H."/>
            <person name="Dickman M."/>
        </authorList>
    </citation>
    <scope>NUCLEOTIDE SEQUENCE [LARGE SCALE GENOMIC DNA]</scope>
    <source>
        <strain evidence="9 10">B05.10</strain>
    </source>
</reference>
<reference evidence="9 10" key="2">
    <citation type="journal article" date="2012" name="Eukaryot. Cell">
        <title>Genome update of Botrytis cinerea strains B05.10 and T4.</title>
        <authorList>
            <person name="Staats M."/>
            <person name="van Kan J.A."/>
        </authorList>
    </citation>
    <scope>NUCLEOTIDE SEQUENCE [LARGE SCALE GENOMIC DNA]</scope>
    <source>
        <strain evidence="9 10">B05.10</strain>
    </source>
</reference>
<dbReference type="GO" id="GO:0004040">
    <property type="term" value="F:amidase activity"/>
    <property type="evidence" value="ECO:0007669"/>
    <property type="project" value="UniProtKB-EC"/>
</dbReference>
<evidence type="ECO:0000256" key="5">
    <source>
        <dbReference type="PIRSR" id="PIRSR001221-1"/>
    </source>
</evidence>
<feature type="binding site" evidence="6">
    <location>
        <position position="248"/>
    </location>
    <ligand>
        <name>substrate</name>
    </ligand>
</feature>
<evidence type="ECO:0000313" key="10">
    <source>
        <dbReference type="Proteomes" id="UP000001798"/>
    </source>
</evidence>
<comment type="similarity">
    <text evidence="2">Belongs to the amidase family.</text>
</comment>
<protein>
    <recommendedName>
        <fullName evidence="3">amidase</fullName>
        <ecNumber evidence="3">3.5.1.4</ecNumber>
    </recommendedName>
</protein>
<dbReference type="PIRSF" id="PIRSF001221">
    <property type="entry name" value="Amidase_fungi"/>
    <property type="match status" value="1"/>
</dbReference>
<keyword evidence="4" id="KW-0378">Hydrolase</keyword>
<evidence type="ECO:0000256" key="7">
    <source>
        <dbReference type="SAM" id="MobiDB-lite"/>
    </source>
</evidence>
<dbReference type="Proteomes" id="UP000001798">
    <property type="component" value="Chromosome 3"/>
</dbReference>
<dbReference type="PANTHER" id="PTHR46072:SF4">
    <property type="entry name" value="AMIDASE C550.07-RELATED"/>
    <property type="match status" value="1"/>
</dbReference>
<dbReference type="EMBL" id="CP009807">
    <property type="protein sequence ID" value="ATZ48676.1"/>
    <property type="molecule type" value="Genomic_DNA"/>
</dbReference>
<dbReference type="OMA" id="YMGLYGL"/>
<dbReference type="PROSITE" id="PS00571">
    <property type="entry name" value="AMIDASES"/>
    <property type="match status" value="1"/>
</dbReference>
<dbReference type="EC" id="3.5.1.4" evidence="3"/>
<dbReference type="Pfam" id="PF01425">
    <property type="entry name" value="Amidase"/>
    <property type="match status" value="1"/>
</dbReference>
<evidence type="ECO:0000259" key="8">
    <source>
        <dbReference type="Pfam" id="PF01425"/>
    </source>
</evidence>
<dbReference type="InterPro" id="IPR023631">
    <property type="entry name" value="Amidase_dom"/>
</dbReference>
<accession>A0A384JDL0</accession>
<feature type="active site" description="Charge relay system" evidence="5">
    <location>
        <position position="248"/>
    </location>
</feature>
<dbReference type="VEuPathDB" id="FungiDB:Bcin03g08640"/>
<evidence type="ECO:0000256" key="6">
    <source>
        <dbReference type="PIRSR" id="PIRSR001221-2"/>
    </source>
</evidence>
<feature type="binding site" evidence="6">
    <location>
        <position position="222"/>
    </location>
    <ligand>
        <name>substrate</name>
    </ligand>
</feature>
<feature type="binding site" evidence="6">
    <location>
        <begin position="269"/>
        <end position="272"/>
    </location>
    <ligand>
        <name>substrate</name>
    </ligand>
</feature>
<dbReference type="SUPFAM" id="SSF75304">
    <property type="entry name" value="Amidase signature (AS) enzymes"/>
    <property type="match status" value="1"/>
</dbReference>
<dbReference type="PANTHER" id="PTHR46072">
    <property type="entry name" value="AMIDASE-RELATED-RELATED"/>
    <property type="match status" value="1"/>
</dbReference>
<sequence length="589" mass="63421">MAPSIAELPSSPSTTVKEAPISTTSGRGIFNAEVQPPEASAVPIWQSIATRRQQEINSSIPSEWLLPTGLLQSKRPLDLVKTCGLLDEREVKIVYSAAVDLLEKMRTREYTAVEVTTAFCKASAVAHQATNCLAWTMYPSALSHAAKLDAHMSLTGTPIGPLHGLPISVKEHVYLIDTPSTSGFVGWADNFCTSSAQEGMCIQVLRDSGAVFHVKTTNPQGLMALETQSNLYSTTTNPLNTFLSPGGSSGGESALVAMHGSILGIGTDIGGSIRNPALSCGIYGLKPSVARLPHSGLSGAHDGMESVIGVVGPIATCLADMELFCKTLLDAQPWRQEVGLLPIPWGSREAIAAEKEENRKLKIGIIYTDGVHTPHPPITRVLHSTESALKDAGHEIIPFPTHLHSPIVSTVNALYLLDSGAEYLSHLSLTSEPPTSLLQWLLEEETTKNRSIPEQWKLHKERNRLQDAYAKLMLETGVDCIIAPGGVTVANAHEEAKYWGYTNVYNGLDLPVACLPAGEVEEGDAWGDENENKIAKTHMEALWGPGKEGAQKYEGGSVGLQIVGRRLEEEKLLKMTKIIERDLGLSGPN</sequence>
<dbReference type="GeneID" id="5435450"/>
<name>A0A384JDL0_BOTFB</name>
<dbReference type="AlphaFoldDB" id="A0A384JDL0"/>
<feature type="compositionally biased region" description="Polar residues" evidence="7">
    <location>
        <begin position="10"/>
        <end position="21"/>
    </location>
</feature>
<dbReference type="OrthoDB" id="6428749at2759"/>
<gene>
    <name evidence="9" type="ORF">BCIN_03g08640</name>
</gene>
<feature type="active site" description="Charge relay system" evidence="5">
    <location>
        <position position="170"/>
    </location>
</feature>
<dbReference type="KEGG" id="bfu:BCIN_03g08640"/>
<organism evidence="9 10">
    <name type="scientific">Botryotinia fuckeliana (strain B05.10)</name>
    <name type="common">Noble rot fungus</name>
    <name type="synonym">Botrytis cinerea</name>
    <dbReference type="NCBI Taxonomy" id="332648"/>
    <lineage>
        <taxon>Eukaryota</taxon>
        <taxon>Fungi</taxon>
        <taxon>Dikarya</taxon>
        <taxon>Ascomycota</taxon>
        <taxon>Pezizomycotina</taxon>
        <taxon>Leotiomycetes</taxon>
        <taxon>Helotiales</taxon>
        <taxon>Sclerotiniaceae</taxon>
        <taxon>Botrytis</taxon>
    </lineage>
</organism>
<evidence type="ECO:0000256" key="2">
    <source>
        <dbReference type="ARBA" id="ARBA00009199"/>
    </source>
</evidence>